<dbReference type="WBParaSite" id="Hba_16782">
    <property type="protein sequence ID" value="Hba_16782"/>
    <property type="gene ID" value="Hba_16782"/>
</dbReference>
<feature type="region of interest" description="Disordered" evidence="1">
    <location>
        <begin position="140"/>
        <end position="165"/>
    </location>
</feature>
<dbReference type="Gene3D" id="1.10.390.10">
    <property type="entry name" value="Neutral Protease Domain 2"/>
    <property type="match status" value="1"/>
</dbReference>
<dbReference type="AlphaFoldDB" id="A0A1I7XHI9"/>
<name>A0A1I7XHI9_HETBA</name>
<organism evidence="3 4">
    <name type="scientific">Heterorhabditis bacteriophora</name>
    <name type="common">Entomopathogenic nematode worm</name>
    <dbReference type="NCBI Taxonomy" id="37862"/>
    <lineage>
        <taxon>Eukaryota</taxon>
        <taxon>Metazoa</taxon>
        <taxon>Ecdysozoa</taxon>
        <taxon>Nematoda</taxon>
        <taxon>Chromadorea</taxon>
        <taxon>Rhabditida</taxon>
        <taxon>Rhabditina</taxon>
        <taxon>Rhabditomorpha</taxon>
        <taxon>Strongyloidea</taxon>
        <taxon>Heterorhabditidae</taxon>
        <taxon>Heterorhabditis</taxon>
    </lineage>
</organism>
<dbReference type="InterPro" id="IPR050344">
    <property type="entry name" value="Peptidase_M1_aminopeptidases"/>
</dbReference>
<evidence type="ECO:0000256" key="2">
    <source>
        <dbReference type="SAM" id="Phobius"/>
    </source>
</evidence>
<accession>A0A1I7XHI9</accession>
<dbReference type="SUPFAM" id="SSF63737">
    <property type="entry name" value="Leukotriene A4 hydrolase N-terminal domain"/>
    <property type="match status" value="1"/>
</dbReference>
<dbReference type="Gene3D" id="2.60.40.1730">
    <property type="entry name" value="tricorn interacting facor f3 domain"/>
    <property type="match status" value="1"/>
</dbReference>
<feature type="transmembrane region" description="Helical" evidence="2">
    <location>
        <begin position="12"/>
        <end position="36"/>
    </location>
</feature>
<evidence type="ECO:0000313" key="3">
    <source>
        <dbReference type="Proteomes" id="UP000095283"/>
    </source>
</evidence>
<keyword evidence="3" id="KW-1185">Reference proteome</keyword>
<dbReference type="Proteomes" id="UP000095283">
    <property type="component" value="Unplaced"/>
</dbReference>
<dbReference type="GO" id="GO:0005737">
    <property type="term" value="C:cytoplasm"/>
    <property type="evidence" value="ECO:0007669"/>
    <property type="project" value="TreeGrafter"/>
</dbReference>
<evidence type="ECO:0000313" key="4">
    <source>
        <dbReference type="WBParaSite" id="Hba_16782"/>
    </source>
</evidence>
<dbReference type="SUPFAM" id="SSF55486">
    <property type="entry name" value="Metalloproteases ('zincins'), catalytic domain"/>
    <property type="match status" value="1"/>
</dbReference>
<keyword evidence="2" id="KW-0472">Membrane</keyword>
<sequence length="682" mass="76925">MVEPTKQNKPSCLIYLLLAVIALILISSVVILLLIASSRDFIPSARNSTNLPIFMEPQSTISTVQRALTGTKTTGKAILLTSPGITLATESTTTQITNTDLKSKLEEKTTTMMAKTTTEEIVLVQSTVEVMTSQSLVPMGKTLSTNTSTHKEVPTTEATNTTSDTKGKTMEEVFVHVDRKPFAHHKTETVDMCSLIVAKKTSCPRSKDDVRCRIEGKPIENLFSIRIFTLTELYFKNTILRVDFSKFTSIGSRDIIYSQIPPRWDRTAPTMIGSLLTLNGARRLFPSFDNAAYKTTMDLCIRHSEKSQVRSNSDTKWTKNGETCFERTVPLATQQFTFASFEKVISLLSRWTGFSFPLKKLNLISAPISVSGHTALGVITLQDRLIEYPSYTIAHVSLIKDVIREWIQLVSMRNSNDKCFEETLTTYLEWKINEEVNIVNKTRAEEVETTRPKDLTKGDIDISRIVESFNSSTLCTDRYVSIFYTLDETFGHNTVTGMLKEIFDKFAFSTTDISDWQSAVVKSSGNENAGKMIKEWFSRISRPILSVTVKPQILVIEIDSLLRLLRCWDDSRCVASQKVVKGIIKDLGAALLADMLPPPSLVEIPKWKSLFKVLIIFCTLCQQHQFFYSKILQFIFTHRLLERDSMCCISISISLPIDHLCTWVVRDTCPKIRLINTIIKGI</sequence>
<proteinExistence type="predicted"/>
<dbReference type="InterPro" id="IPR027268">
    <property type="entry name" value="Peptidase_M4/M1_CTD_sf"/>
</dbReference>
<evidence type="ECO:0000256" key="1">
    <source>
        <dbReference type="SAM" id="MobiDB-lite"/>
    </source>
</evidence>
<keyword evidence="2" id="KW-0812">Transmembrane</keyword>
<dbReference type="InterPro" id="IPR042097">
    <property type="entry name" value="Aminopeptidase_N-like_N_sf"/>
</dbReference>
<dbReference type="PANTHER" id="PTHR11533:SF294">
    <property type="entry name" value="THYROTROPIN-RELEASING HORMONE-DEGRADING ECTOENZYME"/>
    <property type="match status" value="1"/>
</dbReference>
<dbReference type="GO" id="GO:0016020">
    <property type="term" value="C:membrane"/>
    <property type="evidence" value="ECO:0007669"/>
    <property type="project" value="TreeGrafter"/>
</dbReference>
<reference evidence="4" key="1">
    <citation type="submission" date="2016-11" db="UniProtKB">
        <authorList>
            <consortium name="WormBaseParasite"/>
        </authorList>
    </citation>
    <scope>IDENTIFICATION</scope>
</reference>
<protein>
    <submittedName>
        <fullName evidence="4">SEA domain-containing protein</fullName>
    </submittedName>
</protein>
<keyword evidence="2" id="KW-1133">Transmembrane helix</keyword>
<dbReference type="GO" id="GO:0005615">
    <property type="term" value="C:extracellular space"/>
    <property type="evidence" value="ECO:0007669"/>
    <property type="project" value="TreeGrafter"/>
</dbReference>
<dbReference type="PANTHER" id="PTHR11533">
    <property type="entry name" value="PROTEASE M1 ZINC METALLOPROTEASE"/>
    <property type="match status" value="1"/>
</dbReference>